<evidence type="ECO:0000256" key="1">
    <source>
        <dbReference type="ARBA" id="ARBA00023115"/>
    </source>
</evidence>
<sequence length="242" mass="27739">MLSNMSEYINPVNGLINSYFIENSHSVGQLLYWHKYGGDHIQVRQHQQLRWLLINDTLQSVVTQQQPSNLLLPHLQCLAQHWHTLSTPKKVLELGLGGGAIRNYLLHQYPHAKITSAEINADIISCYKKFFTTQQVPSNNTQRLLCEDAQQVLGRARNIDWIILDLFSQIDAPRFLFAPAFYQKIHAALNNNGTLFINFLSQHESQLKQLQQVLLNVFGYKVSPQKVAGYINHIVVITKQLN</sequence>
<dbReference type="Pfam" id="PF01564">
    <property type="entry name" value="Spermine_synth"/>
    <property type="match status" value="1"/>
</dbReference>
<evidence type="ECO:0000313" key="2">
    <source>
        <dbReference type="EMBL" id="ALS31572.1"/>
    </source>
</evidence>
<accession>A0A0U2MM09</accession>
<dbReference type="InterPro" id="IPR029063">
    <property type="entry name" value="SAM-dependent_MTases_sf"/>
</dbReference>
<dbReference type="PANTHER" id="PTHR43317">
    <property type="entry name" value="THERMOSPERMINE SYNTHASE ACAULIS5"/>
    <property type="match status" value="1"/>
</dbReference>
<dbReference type="AlphaFoldDB" id="A0A0U2MM09"/>
<dbReference type="KEGG" id="ptn:PTRA_a0190"/>
<proteinExistence type="predicted"/>
<dbReference type="PATRIC" id="fig|1315283.4.peg.165"/>
<evidence type="ECO:0008006" key="4">
    <source>
        <dbReference type="Google" id="ProtNLM"/>
    </source>
</evidence>
<gene>
    <name evidence="2" type="ORF">PTRA_a0190</name>
</gene>
<dbReference type="Gene3D" id="3.40.50.150">
    <property type="entry name" value="Vaccinia Virus protein VP39"/>
    <property type="match status" value="1"/>
</dbReference>
<keyword evidence="1" id="KW-0620">Polyamine biosynthesis</keyword>
<dbReference type="PANTHER" id="PTHR43317:SF1">
    <property type="entry name" value="THERMOSPERMINE SYNTHASE ACAULIS5"/>
    <property type="match status" value="1"/>
</dbReference>
<dbReference type="RefSeq" id="WP_058372332.1">
    <property type="nucleotide sequence ID" value="NZ_CP011034.1"/>
</dbReference>
<dbReference type="EMBL" id="CP011034">
    <property type="protein sequence ID" value="ALS31572.1"/>
    <property type="molecule type" value="Genomic_DNA"/>
</dbReference>
<name>A0A0U2MM09_9GAMM</name>
<dbReference type="SUPFAM" id="SSF53335">
    <property type="entry name" value="S-adenosyl-L-methionine-dependent methyltransferases"/>
    <property type="match status" value="1"/>
</dbReference>
<dbReference type="Proteomes" id="UP000065261">
    <property type="component" value="Chromosome I"/>
</dbReference>
<organism evidence="2">
    <name type="scientific">Pseudoalteromonas translucida KMM 520</name>
    <dbReference type="NCBI Taxonomy" id="1315283"/>
    <lineage>
        <taxon>Bacteria</taxon>
        <taxon>Pseudomonadati</taxon>
        <taxon>Pseudomonadota</taxon>
        <taxon>Gammaproteobacteria</taxon>
        <taxon>Alteromonadales</taxon>
        <taxon>Pseudoalteromonadaceae</taxon>
        <taxon>Pseudoalteromonas</taxon>
    </lineage>
</organism>
<dbReference type="OrthoDB" id="5763385at2"/>
<evidence type="ECO:0000313" key="3">
    <source>
        <dbReference type="Proteomes" id="UP000065261"/>
    </source>
</evidence>
<reference evidence="2 3" key="1">
    <citation type="submission" date="2015-03" db="EMBL/GenBank/DDBJ databases">
        <authorList>
            <person name="Murphy D."/>
        </authorList>
    </citation>
    <scope>NUCLEOTIDE SEQUENCE [LARGE SCALE GENOMIC DNA]</scope>
    <source>
        <strain evidence="2 3">KMM 520</strain>
    </source>
</reference>
<dbReference type="GO" id="GO:0006596">
    <property type="term" value="P:polyamine biosynthetic process"/>
    <property type="evidence" value="ECO:0007669"/>
    <property type="project" value="UniProtKB-KW"/>
</dbReference>
<protein>
    <recommendedName>
        <fullName evidence="4">Spermidine synthase</fullName>
    </recommendedName>
</protein>
<dbReference type="NCBIfam" id="NF037959">
    <property type="entry name" value="MFS_SpdSyn"/>
    <property type="match status" value="1"/>
</dbReference>